<evidence type="ECO:0000256" key="1">
    <source>
        <dbReference type="ARBA" id="ARBA00022741"/>
    </source>
</evidence>
<dbReference type="PANTHER" id="PTHR43637:SF1">
    <property type="entry name" value="UPF0273 PROTEIN TM_0370"/>
    <property type="match status" value="1"/>
</dbReference>
<dbReference type="SUPFAM" id="SSF52540">
    <property type="entry name" value="P-loop containing nucleoside triphosphate hydrolases"/>
    <property type="match status" value="1"/>
</dbReference>
<evidence type="ECO:0000256" key="3">
    <source>
        <dbReference type="SAM" id="MobiDB-lite"/>
    </source>
</evidence>
<keyword evidence="5" id="KW-0418">Kinase</keyword>
<dbReference type="Gene3D" id="3.40.50.300">
    <property type="entry name" value="P-loop containing nucleotide triphosphate hydrolases"/>
    <property type="match status" value="1"/>
</dbReference>
<dbReference type="Proteomes" id="UP000510821">
    <property type="component" value="Chromosome"/>
</dbReference>
<dbReference type="KEGG" id="flt:Sv326_0579"/>
<name>A0A7D5XHZ5_FERL1</name>
<dbReference type="PROSITE" id="PS51146">
    <property type="entry name" value="KAIC"/>
    <property type="match status" value="1"/>
</dbReference>
<protein>
    <submittedName>
        <fullName evidence="5">Circadian clock protein kinase KaiC</fullName>
    </submittedName>
</protein>
<feature type="compositionally biased region" description="Basic residues" evidence="3">
    <location>
        <begin position="1"/>
        <end position="15"/>
    </location>
</feature>
<organism evidence="5 6">
    <name type="scientific">Fermentimicrarchaeum limneticum</name>
    <dbReference type="NCBI Taxonomy" id="2795018"/>
    <lineage>
        <taxon>Archaea</taxon>
        <taxon>Candidatus Micrarchaeota</taxon>
        <taxon>Candidatus Fermentimicrarchaeales</taxon>
        <taxon>Candidatus Fermentimicrarchaeaceae</taxon>
        <taxon>Candidatus Fermentimicrarchaeum</taxon>
    </lineage>
</organism>
<dbReference type="PRINTS" id="PR01874">
    <property type="entry name" value="DNAREPAIRADA"/>
</dbReference>
<keyword evidence="2" id="KW-0067">ATP-binding</keyword>
<dbReference type="EMBL" id="CP058998">
    <property type="protein sequence ID" value="QLJ52754.1"/>
    <property type="molecule type" value="Genomic_DNA"/>
</dbReference>
<keyword evidence="1" id="KW-0547">Nucleotide-binding</keyword>
<evidence type="ECO:0000259" key="4">
    <source>
        <dbReference type="PROSITE" id="PS51146"/>
    </source>
</evidence>
<dbReference type="InterPro" id="IPR027417">
    <property type="entry name" value="P-loop_NTPase"/>
</dbReference>
<dbReference type="GO" id="GO:0016301">
    <property type="term" value="F:kinase activity"/>
    <property type="evidence" value="ECO:0007669"/>
    <property type="project" value="UniProtKB-KW"/>
</dbReference>
<evidence type="ECO:0000313" key="5">
    <source>
        <dbReference type="EMBL" id="QLJ52754.1"/>
    </source>
</evidence>
<feature type="region of interest" description="Disordered" evidence="3">
    <location>
        <begin position="1"/>
        <end position="32"/>
    </location>
</feature>
<dbReference type="AlphaFoldDB" id="A0A7D5XHZ5"/>
<keyword evidence="5" id="KW-0808">Transferase</keyword>
<dbReference type="Pfam" id="PF06745">
    <property type="entry name" value="ATPase"/>
    <property type="match status" value="1"/>
</dbReference>
<accession>A0A7D5XHZ5</accession>
<evidence type="ECO:0000313" key="6">
    <source>
        <dbReference type="Proteomes" id="UP000510821"/>
    </source>
</evidence>
<feature type="domain" description="KaiC" evidence="4">
    <location>
        <begin position="29"/>
        <end position="260"/>
    </location>
</feature>
<sequence>MKKVRRIKRAARRRHVESVRASPQKAEEDRVRSGVNGLDDLIGGGFERNSVILVCGDAGSGKTTLNLQFLYNGAEQYDEPGIFITFEEGKKSVYKHAMQYGWDFKSLEDKGLFTFIEYRPQQIAEIIKGGSSTVKDSIDSIGVKRIGIDSLTSYSMLFKTPYEGREAVLSLFNRLRDWKCTSMIVSEIILQFGSKRGEAGVEFLSDAVLLLYYARQQDLKVRALEILKMRGTRHSDKVCPFKFSDKGIVVFPKDSVFGRL</sequence>
<reference evidence="6" key="1">
    <citation type="submission" date="2020-07" db="EMBL/GenBank/DDBJ databases">
        <title>Metabolic diversity and evolutionary history of the archaeal phylum ###Micrarchaeota### uncovered from a freshwater lake metagenome.</title>
        <authorList>
            <person name="Kadnikov V.V."/>
            <person name="Savvichev A.S."/>
            <person name="Mardanov A.V."/>
            <person name="Beletsky A.V."/>
            <person name="Chupakov A.V."/>
            <person name="Kokryatskaya N.M."/>
            <person name="Pimenov N.V."/>
            <person name="Ravin N.V."/>
        </authorList>
    </citation>
    <scope>NUCLEOTIDE SEQUENCE [LARGE SCALE GENOMIC DNA]</scope>
</reference>
<gene>
    <name evidence="5" type="ORF">Sv326_0579</name>
</gene>
<dbReference type="InterPro" id="IPR014774">
    <property type="entry name" value="KaiC-like_dom"/>
</dbReference>
<dbReference type="PANTHER" id="PTHR43637">
    <property type="entry name" value="UPF0273 PROTEIN TM_0370"/>
    <property type="match status" value="1"/>
</dbReference>
<evidence type="ECO:0000256" key="2">
    <source>
        <dbReference type="ARBA" id="ARBA00022840"/>
    </source>
</evidence>
<dbReference type="GO" id="GO:0005524">
    <property type="term" value="F:ATP binding"/>
    <property type="evidence" value="ECO:0007669"/>
    <property type="project" value="UniProtKB-KW"/>
</dbReference>
<proteinExistence type="predicted"/>
<dbReference type="InterPro" id="IPR010624">
    <property type="entry name" value="KaiC_dom"/>
</dbReference>